<keyword evidence="3" id="KW-0732">Signal</keyword>
<organism evidence="4 5">
    <name type="scientific">Pleomassaria siparia CBS 279.74</name>
    <dbReference type="NCBI Taxonomy" id="1314801"/>
    <lineage>
        <taxon>Eukaryota</taxon>
        <taxon>Fungi</taxon>
        <taxon>Dikarya</taxon>
        <taxon>Ascomycota</taxon>
        <taxon>Pezizomycotina</taxon>
        <taxon>Dothideomycetes</taxon>
        <taxon>Pleosporomycetidae</taxon>
        <taxon>Pleosporales</taxon>
        <taxon>Pleomassariaceae</taxon>
        <taxon>Pleomassaria</taxon>
    </lineage>
</organism>
<evidence type="ECO:0000256" key="1">
    <source>
        <dbReference type="ARBA" id="ARBA00005375"/>
    </source>
</evidence>
<keyword evidence="2" id="KW-1133">Transmembrane helix</keyword>
<dbReference type="CDD" id="cd07061">
    <property type="entry name" value="HP_HAP_like"/>
    <property type="match status" value="1"/>
</dbReference>
<accession>A0A6G1KQT9</accession>
<dbReference type="Gene3D" id="3.40.50.1240">
    <property type="entry name" value="Phosphoglycerate mutase-like"/>
    <property type="match status" value="1"/>
</dbReference>
<dbReference type="SUPFAM" id="SSF53254">
    <property type="entry name" value="Phosphoglycerate mutase-like"/>
    <property type="match status" value="1"/>
</dbReference>
<dbReference type="InterPro" id="IPR050645">
    <property type="entry name" value="Histidine_acid_phosphatase"/>
</dbReference>
<sequence length="476" mass="50693">MQPPIAALSLLSLAASSQAAETILGVYMFHRHGDRTPKSLAPTNLTTLGYEQVYTSGQYYRSRYLTGSSKIRGINEDLVKLSQLSVTAPVDNVLQSSAMGFLQGFYPPVQSVQILASGDKVSAPMDGYQLIPVNTLATGAGSEDAGWLQDATTCFNAKTSSNNYFTSSEYTTLLNSTKSFYSSLIPVVNGTFNEKDVTYKNAYIVYDLINVAEIHNSSINSSQILTNSTLFQIRTLADGHEWGLAYNETDQMRSISGMQLAGEILTYMNRTITSGKAGLSSNKFGIQFGAYATFFSFFGLTSLQKANPDFMGVPDYASSMALELFTNADLSGGYPSNDDLQVRFLFHNGTATNTSEPVVYPLFGGNADAVSWSDFSNGLGKFAVSTTEDWCHKCGNSTGTCAAYATGGSNNPSTTSNNSGNGQHMSAAIGGVIGAFVTLAVVLGTLLAIMLLGGFRLVSKKNLAGRGTPETAAVKA</sequence>
<dbReference type="PANTHER" id="PTHR11567:SF142">
    <property type="entry name" value="PHOSPHOGLYCERATE MUTASE-LIKE PROTEIN"/>
    <property type="match status" value="1"/>
</dbReference>
<feature type="signal peptide" evidence="3">
    <location>
        <begin position="1"/>
        <end position="19"/>
    </location>
</feature>
<feature type="chain" id="PRO_5026335826" evidence="3">
    <location>
        <begin position="20"/>
        <end position="476"/>
    </location>
</feature>
<name>A0A6G1KQT9_9PLEO</name>
<dbReference type="InterPro" id="IPR029033">
    <property type="entry name" value="His_PPase_superfam"/>
</dbReference>
<evidence type="ECO:0000313" key="4">
    <source>
        <dbReference type="EMBL" id="KAF2714842.1"/>
    </source>
</evidence>
<keyword evidence="5" id="KW-1185">Reference proteome</keyword>
<dbReference type="Pfam" id="PF00328">
    <property type="entry name" value="His_Phos_2"/>
    <property type="match status" value="1"/>
</dbReference>
<evidence type="ECO:0000256" key="3">
    <source>
        <dbReference type="SAM" id="SignalP"/>
    </source>
</evidence>
<dbReference type="GO" id="GO:0016791">
    <property type="term" value="F:phosphatase activity"/>
    <property type="evidence" value="ECO:0007669"/>
    <property type="project" value="TreeGrafter"/>
</dbReference>
<comment type="similarity">
    <text evidence="1">Belongs to the histidine acid phosphatase family.</text>
</comment>
<feature type="transmembrane region" description="Helical" evidence="2">
    <location>
        <begin position="427"/>
        <end position="452"/>
    </location>
</feature>
<dbReference type="OrthoDB" id="258392at2759"/>
<gene>
    <name evidence="4" type="ORF">K504DRAFT_421000</name>
</gene>
<dbReference type="InterPro" id="IPR000560">
    <property type="entry name" value="His_Pase_clade-2"/>
</dbReference>
<evidence type="ECO:0000313" key="5">
    <source>
        <dbReference type="Proteomes" id="UP000799428"/>
    </source>
</evidence>
<dbReference type="Proteomes" id="UP000799428">
    <property type="component" value="Unassembled WGS sequence"/>
</dbReference>
<dbReference type="EMBL" id="MU005764">
    <property type="protein sequence ID" value="KAF2714842.1"/>
    <property type="molecule type" value="Genomic_DNA"/>
</dbReference>
<dbReference type="PANTHER" id="PTHR11567">
    <property type="entry name" value="ACID PHOSPHATASE-RELATED"/>
    <property type="match status" value="1"/>
</dbReference>
<keyword evidence="2" id="KW-0812">Transmembrane</keyword>
<proteinExistence type="inferred from homology"/>
<protein>
    <submittedName>
        <fullName evidence="4">Phosphoglycerate mutase-like protein</fullName>
    </submittedName>
</protein>
<reference evidence="4" key="1">
    <citation type="journal article" date="2020" name="Stud. Mycol.">
        <title>101 Dothideomycetes genomes: a test case for predicting lifestyles and emergence of pathogens.</title>
        <authorList>
            <person name="Haridas S."/>
            <person name="Albert R."/>
            <person name="Binder M."/>
            <person name="Bloem J."/>
            <person name="Labutti K."/>
            <person name="Salamov A."/>
            <person name="Andreopoulos B."/>
            <person name="Baker S."/>
            <person name="Barry K."/>
            <person name="Bills G."/>
            <person name="Bluhm B."/>
            <person name="Cannon C."/>
            <person name="Castanera R."/>
            <person name="Culley D."/>
            <person name="Daum C."/>
            <person name="Ezra D."/>
            <person name="Gonzalez J."/>
            <person name="Henrissat B."/>
            <person name="Kuo A."/>
            <person name="Liang C."/>
            <person name="Lipzen A."/>
            <person name="Lutzoni F."/>
            <person name="Magnuson J."/>
            <person name="Mondo S."/>
            <person name="Nolan M."/>
            <person name="Ohm R."/>
            <person name="Pangilinan J."/>
            <person name="Park H.-J."/>
            <person name="Ramirez L."/>
            <person name="Alfaro M."/>
            <person name="Sun H."/>
            <person name="Tritt A."/>
            <person name="Yoshinaga Y."/>
            <person name="Zwiers L.-H."/>
            <person name="Turgeon B."/>
            <person name="Goodwin S."/>
            <person name="Spatafora J."/>
            <person name="Crous P."/>
            <person name="Grigoriev I."/>
        </authorList>
    </citation>
    <scope>NUCLEOTIDE SEQUENCE</scope>
    <source>
        <strain evidence="4">CBS 279.74</strain>
    </source>
</reference>
<dbReference type="AlphaFoldDB" id="A0A6G1KQT9"/>
<evidence type="ECO:0000256" key="2">
    <source>
        <dbReference type="SAM" id="Phobius"/>
    </source>
</evidence>
<keyword evidence="2" id="KW-0472">Membrane</keyword>